<dbReference type="GO" id="GO:0008418">
    <property type="term" value="F:protein-N-terminal asparagine amidohydrolase activity"/>
    <property type="evidence" value="ECO:0007669"/>
    <property type="project" value="InterPro"/>
</dbReference>
<evidence type="ECO:0000259" key="1">
    <source>
        <dbReference type="PROSITE" id="PS50263"/>
    </source>
</evidence>
<dbReference type="InterPro" id="IPR039703">
    <property type="entry name" value="Nta1"/>
</dbReference>
<dbReference type="HOGENOM" id="CLU_009854_1_0_1"/>
<dbReference type="PANTHER" id="PTHR11750:SF26">
    <property type="entry name" value="PROTEIN N-TERMINAL AMIDASE"/>
    <property type="match status" value="1"/>
</dbReference>
<dbReference type="PROSITE" id="PS50263">
    <property type="entry name" value="CN_HYDROLASE"/>
    <property type="match status" value="1"/>
</dbReference>
<sequence>MALTGYMFPDSMAIGPFLEPGGKGPTSQLACELATRLDCYVVAGYPESLPPDELPGPVSPGETEGAAGAAGAAGVAGVGGGEGGGGVGYNSAVIAGPSGVIGNYRKTFLFETDKVWCRPGDGFGVFDLEGVGRVAVGICMDMNPRDFSAPWNAFELATHVASVDADVLVVPMNWLDPDENLSHDSDSSSDEEDIAHRDFMAEPSAGNLNYWAARLTPLHVGAAKGRRKDVVFVAANRCGTEEGTTFVGTSAVMLLTADPPKVHLGAYCNRGEERVMTCTIE</sequence>
<dbReference type="InterPro" id="IPR036526">
    <property type="entry name" value="C-N_Hydrolase_sf"/>
</dbReference>
<comment type="caution">
    <text evidence="2">The sequence shown here is derived from an EMBL/GenBank/DDBJ whole genome shotgun (WGS) entry which is preliminary data.</text>
</comment>
<dbReference type="Gene3D" id="3.60.110.10">
    <property type="entry name" value="Carbon-nitrogen hydrolase"/>
    <property type="match status" value="1"/>
</dbReference>
<dbReference type="STRING" id="1220162.K1VBL9"/>
<accession>K1VBL9</accession>
<reference evidence="2 3" key="1">
    <citation type="journal article" date="2012" name="Eukaryot. Cell">
        <title>Genome sequence of the Trichosporon asahii environmental strain CBS 8904.</title>
        <authorList>
            <person name="Yang R.Y."/>
            <person name="Li H.T."/>
            <person name="Zhu H."/>
            <person name="Zhou G.P."/>
            <person name="Wang M."/>
            <person name="Wang L."/>
        </authorList>
    </citation>
    <scope>NUCLEOTIDE SEQUENCE [LARGE SCALE GENOMIC DNA]</scope>
    <source>
        <strain evidence="2 3">CBS 8904</strain>
    </source>
</reference>
<dbReference type="Pfam" id="PF00795">
    <property type="entry name" value="CN_hydrolase"/>
    <property type="match status" value="1"/>
</dbReference>
<feature type="domain" description="CN hydrolase" evidence="1">
    <location>
        <begin position="1"/>
        <end position="281"/>
    </location>
</feature>
<dbReference type="PANTHER" id="PTHR11750">
    <property type="entry name" value="PROTEIN N-TERMINAL AMIDASE"/>
    <property type="match status" value="1"/>
</dbReference>
<dbReference type="SUPFAM" id="SSF56317">
    <property type="entry name" value="Carbon-nitrogen hydrolase"/>
    <property type="match status" value="1"/>
</dbReference>
<dbReference type="InterPro" id="IPR003010">
    <property type="entry name" value="C-N_Hydrolase"/>
</dbReference>
<keyword evidence="3" id="KW-1185">Reference proteome</keyword>
<dbReference type="GO" id="GO:0070773">
    <property type="term" value="F:protein-N-terminal glutamine amidohydrolase activity"/>
    <property type="evidence" value="ECO:0007669"/>
    <property type="project" value="InterPro"/>
</dbReference>
<dbReference type="eggNOG" id="KOG0806">
    <property type="taxonomic scope" value="Eukaryota"/>
</dbReference>
<dbReference type="OMA" id="MPMAWLL"/>
<protein>
    <recommendedName>
        <fullName evidence="1">CN hydrolase domain-containing protein</fullName>
    </recommendedName>
</protein>
<evidence type="ECO:0000313" key="3">
    <source>
        <dbReference type="Proteomes" id="UP000006757"/>
    </source>
</evidence>
<name>K1VBL9_TRIAC</name>
<dbReference type="InParanoid" id="K1VBL9"/>
<dbReference type="OrthoDB" id="201515at2759"/>
<dbReference type="FunCoup" id="K1VBL9">
    <property type="interactions" value="5"/>
</dbReference>
<organism evidence="2 3">
    <name type="scientific">Trichosporon asahii var. asahii (strain CBS 8904)</name>
    <name type="common">Yeast</name>
    <dbReference type="NCBI Taxonomy" id="1220162"/>
    <lineage>
        <taxon>Eukaryota</taxon>
        <taxon>Fungi</taxon>
        <taxon>Dikarya</taxon>
        <taxon>Basidiomycota</taxon>
        <taxon>Agaricomycotina</taxon>
        <taxon>Tremellomycetes</taxon>
        <taxon>Trichosporonales</taxon>
        <taxon>Trichosporonaceae</taxon>
        <taxon>Trichosporon</taxon>
    </lineage>
</organism>
<dbReference type="EMBL" id="AMBO01000316">
    <property type="protein sequence ID" value="EKD01420.1"/>
    <property type="molecule type" value="Genomic_DNA"/>
</dbReference>
<dbReference type="GO" id="GO:0030163">
    <property type="term" value="P:protein catabolic process"/>
    <property type="evidence" value="ECO:0007669"/>
    <property type="project" value="TreeGrafter"/>
</dbReference>
<evidence type="ECO:0000313" key="2">
    <source>
        <dbReference type="EMBL" id="EKD01420.1"/>
    </source>
</evidence>
<dbReference type="Proteomes" id="UP000006757">
    <property type="component" value="Unassembled WGS sequence"/>
</dbReference>
<gene>
    <name evidence="2" type="ORF">A1Q2_04262</name>
</gene>
<dbReference type="AlphaFoldDB" id="K1VBL9"/>
<proteinExistence type="predicted"/>